<dbReference type="AlphaFoldDB" id="A0A2T6ZWU0"/>
<name>A0A2T6ZWU0_TUBBO</name>
<organism evidence="1 2">
    <name type="scientific">Tuber borchii</name>
    <name type="common">White truffle</name>
    <dbReference type="NCBI Taxonomy" id="42251"/>
    <lineage>
        <taxon>Eukaryota</taxon>
        <taxon>Fungi</taxon>
        <taxon>Dikarya</taxon>
        <taxon>Ascomycota</taxon>
        <taxon>Pezizomycotina</taxon>
        <taxon>Pezizomycetes</taxon>
        <taxon>Pezizales</taxon>
        <taxon>Tuberaceae</taxon>
        <taxon>Tuber</taxon>
    </lineage>
</organism>
<sequence>MLPRCPLYYSTKIYLSRYDTMAMSHEIKVGVRAILQALPKTIKKVFIVFTIPEDRVDKEGGWAMVADMPIELRRIRGMFKCE</sequence>
<evidence type="ECO:0000313" key="2">
    <source>
        <dbReference type="Proteomes" id="UP000244722"/>
    </source>
</evidence>
<evidence type="ECO:0000313" key="1">
    <source>
        <dbReference type="EMBL" id="PUU79958.1"/>
    </source>
</evidence>
<dbReference type="EMBL" id="NESQ01000077">
    <property type="protein sequence ID" value="PUU79958.1"/>
    <property type="molecule type" value="Genomic_DNA"/>
</dbReference>
<accession>A0A2T6ZWU0</accession>
<protein>
    <submittedName>
        <fullName evidence="1">Uncharacterized protein</fullName>
    </submittedName>
</protein>
<proteinExistence type="predicted"/>
<reference evidence="1 2" key="1">
    <citation type="submission" date="2017-04" db="EMBL/GenBank/DDBJ databases">
        <title>Draft genome sequence of Tuber borchii Vittad., a whitish edible truffle.</title>
        <authorList>
            <consortium name="DOE Joint Genome Institute"/>
            <person name="Murat C."/>
            <person name="Kuo A."/>
            <person name="Barry K.W."/>
            <person name="Clum A."/>
            <person name="Dockter R.B."/>
            <person name="Fauchery L."/>
            <person name="Iotti M."/>
            <person name="Kohler A."/>
            <person name="Labutti K."/>
            <person name="Lindquist E.A."/>
            <person name="Lipzen A."/>
            <person name="Ohm R.A."/>
            <person name="Wang M."/>
            <person name="Grigoriev I.V."/>
            <person name="Zambonelli A."/>
            <person name="Martin F.M."/>
        </authorList>
    </citation>
    <scope>NUCLEOTIDE SEQUENCE [LARGE SCALE GENOMIC DNA]</scope>
    <source>
        <strain evidence="1 2">Tbo3840</strain>
    </source>
</reference>
<keyword evidence="2" id="KW-1185">Reference proteome</keyword>
<gene>
    <name evidence="1" type="ORF">B9Z19DRAFT_1080496</name>
</gene>
<comment type="caution">
    <text evidence="1">The sequence shown here is derived from an EMBL/GenBank/DDBJ whole genome shotgun (WGS) entry which is preliminary data.</text>
</comment>
<dbReference type="Proteomes" id="UP000244722">
    <property type="component" value="Unassembled WGS sequence"/>
</dbReference>